<evidence type="ECO:0000313" key="4">
    <source>
        <dbReference type="Proteomes" id="UP000249590"/>
    </source>
</evidence>
<dbReference type="PANTHER" id="PTHR42160:SF1">
    <property type="entry name" value="URACIL-DNA GLYCOSYLASE SUPERFAMILY PROTEIN"/>
    <property type="match status" value="1"/>
</dbReference>
<dbReference type="InterPro" id="IPR036895">
    <property type="entry name" value="Uracil-DNA_glycosylase-like_sf"/>
</dbReference>
<feature type="domain" description="Uracil-DNA glycosylase-like" evidence="2">
    <location>
        <begin position="59"/>
        <end position="222"/>
    </location>
</feature>
<name>A0A8B2NPD0_9HYPH</name>
<dbReference type="SMART" id="SM00986">
    <property type="entry name" value="UDG"/>
    <property type="match status" value="1"/>
</dbReference>
<gene>
    <name evidence="3" type="ORF">DLJ53_14805</name>
</gene>
<accession>A0A8B2NPD0</accession>
<dbReference type="EMBL" id="QHHQ01000003">
    <property type="protein sequence ID" value="RAI00532.1"/>
    <property type="molecule type" value="Genomic_DNA"/>
</dbReference>
<keyword evidence="4" id="KW-1185">Reference proteome</keyword>
<evidence type="ECO:0000313" key="3">
    <source>
        <dbReference type="EMBL" id="RAI00532.1"/>
    </source>
</evidence>
<dbReference type="CDD" id="cd10033">
    <property type="entry name" value="UDG_like"/>
    <property type="match status" value="1"/>
</dbReference>
<comment type="caution">
    <text evidence="3">The sequence shown here is derived from an EMBL/GenBank/DDBJ whole genome shotgun (WGS) entry which is preliminary data.</text>
</comment>
<proteinExistence type="predicted"/>
<dbReference type="InterPro" id="IPR047124">
    <property type="entry name" value="HI_0220.2"/>
</dbReference>
<feature type="region of interest" description="Disordered" evidence="1">
    <location>
        <begin position="1"/>
        <end position="26"/>
    </location>
</feature>
<evidence type="ECO:0000259" key="2">
    <source>
        <dbReference type="SMART" id="SM00986"/>
    </source>
</evidence>
<dbReference type="Gene3D" id="3.40.470.10">
    <property type="entry name" value="Uracil-DNA glycosylase-like domain"/>
    <property type="match status" value="1"/>
</dbReference>
<reference evidence="3 4" key="1">
    <citation type="submission" date="2018-05" db="EMBL/GenBank/DDBJ databases">
        <title>Acuticoccus sediminis sp. nov., isolated from deep-sea sediment of Indian Ocean.</title>
        <authorList>
            <person name="Liu X."/>
            <person name="Lai Q."/>
            <person name="Du Y."/>
            <person name="Sun F."/>
            <person name="Zhang X."/>
            <person name="Wang S."/>
            <person name="Shao Z."/>
        </authorList>
    </citation>
    <scope>NUCLEOTIDE SEQUENCE [LARGE SCALE GENOMIC DNA]</scope>
    <source>
        <strain evidence="3 4">PTG4-2</strain>
    </source>
</reference>
<dbReference type="SMART" id="SM00987">
    <property type="entry name" value="UreE_C"/>
    <property type="match status" value="1"/>
</dbReference>
<dbReference type="Proteomes" id="UP000249590">
    <property type="component" value="Unassembled WGS sequence"/>
</dbReference>
<dbReference type="AlphaFoldDB" id="A0A8B2NPD0"/>
<dbReference type="Pfam" id="PF03167">
    <property type="entry name" value="UDG"/>
    <property type="match status" value="1"/>
</dbReference>
<protein>
    <submittedName>
        <fullName evidence="3">Uracil-DNA glycosylase</fullName>
    </submittedName>
</protein>
<organism evidence="3 4">
    <name type="scientific">Acuticoccus sediminis</name>
    <dbReference type="NCBI Taxonomy" id="2184697"/>
    <lineage>
        <taxon>Bacteria</taxon>
        <taxon>Pseudomonadati</taxon>
        <taxon>Pseudomonadota</taxon>
        <taxon>Alphaproteobacteria</taxon>
        <taxon>Hyphomicrobiales</taxon>
        <taxon>Amorphaceae</taxon>
        <taxon>Acuticoccus</taxon>
    </lineage>
</organism>
<dbReference type="OrthoDB" id="9789139at2"/>
<sequence>MARPPAPTARRPTAPRGPRKRRPAGGEAGLQDLLLRMKACRVCVEAPLGGPLPQHPRPIFQISPSARIAVCSQAPGNRAHIAGRPFFDPSGVRLRSWMGLDEATFYDAARVAIIPMGFCFPGYDRNGGDLPPRRECRATWHDALFEKLPQLELLLCIGRYSLAYHLPETKRMSLTEIVAAWREIAARTAPRTVMALPHPSWRNNAWLRRNAWFEAEHLPELRQRIRTILSRTEDAA</sequence>
<evidence type="ECO:0000256" key="1">
    <source>
        <dbReference type="SAM" id="MobiDB-lite"/>
    </source>
</evidence>
<dbReference type="InterPro" id="IPR005122">
    <property type="entry name" value="Uracil-DNA_glycosylase-like"/>
</dbReference>
<dbReference type="SUPFAM" id="SSF52141">
    <property type="entry name" value="Uracil-DNA glycosylase-like"/>
    <property type="match status" value="1"/>
</dbReference>
<dbReference type="PANTHER" id="PTHR42160">
    <property type="entry name" value="URACIL-DNA GLYCOSYLASE SUPERFAMILY PROTEIN"/>
    <property type="match status" value="1"/>
</dbReference>